<gene>
    <name evidence="2" type="ORF">Tco_1005298</name>
</gene>
<dbReference type="Gene3D" id="1.10.287.1490">
    <property type="match status" value="1"/>
</dbReference>
<reference evidence="2" key="2">
    <citation type="submission" date="2022-01" db="EMBL/GenBank/DDBJ databases">
        <authorList>
            <person name="Yamashiro T."/>
            <person name="Shiraishi A."/>
            <person name="Satake H."/>
            <person name="Nakayama K."/>
        </authorList>
    </citation>
    <scope>NUCLEOTIDE SEQUENCE</scope>
</reference>
<protein>
    <recommendedName>
        <fullName evidence="4">Transposase (Putative), gypsy type</fullName>
    </recommendedName>
</protein>
<comment type="caution">
    <text evidence="2">The sequence shown here is derived from an EMBL/GenBank/DDBJ whole genome shotgun (WGS) entry which is preliminary data.</text>
</comment>
<feature type="region of interest" description="Disordered" evidence="1">
    <location>
        <begin position="915"/>
        <end position="934"/>
    </location>
</feature>
<evidence type="ECO:0000313" key="2">
    <source>
        <dbReference type="EMBL" id="GJT61765.1"/>
    </source>
</evidence>
<evidence type="ECO:0000256" key="1">
    <source>
        <dbReference type="SAM" id="MobiDB-lite"/>
    </source>
</evidence>
<evidence type="ECO:0008006" key="4">
    <source>
        <dbReference type="Google" id="ProtNLM"/>
    </source>
</evidence>
<sequence>MPSTGGDLAFSKLDDEARDAVFSKLISNALSFSAMFTSAVLNVGIPISARMTASVPITSLKCVLTQEHLDAICAKYFVPEEVHPQLPSPDATMHERPAGKVGIVSLFRYFYTHNYKNGWFGFTKRPKVRACYSKNLDSVKNWNDYFFWVDEFVVPANARFSWFSGSNIVKDRAPAPSEYNVEHVNTLIAQASPFLRFPEEFLCWVGISQMDLNAFIHTADPRKVRIVERAKAENERHIVTVAKHRTVTLLSTLVVRSSRELSASVEREFVRDASVGDGGDQGFDSAGGQDNVEPIVPITEHVEIETPGPKCTKKKRVIRGSERTPAASHPTKWLRADYGTTGGSATGGKSPSVLNRSAVPVMTEATTVATIATTVAIPADVGKDKSAPHPSIFGSSSSSEKTDRTLSLFTGRSGSGFAAGSIRAEEAIGAGLEEIYVPEWTVTKGFELNDGHSCANMIDHFTPPAFFKTVRGMEHEQLFAEFNVSAARNLSLSSEVRMRAEYNILEKRKWRSLAEEKDCLLGAKDKEIEELRSQLLKAKEESVGVAQLRARVSSLEATEGSLRGEVASAKEHNGLLEQECGSLKLKVTSLESTIAEKDRELSDLGASSSSLRSQNQSLLNQVHELETSSTDLREKLEMYEGSLKRLEEFQDNLMRPLETRLAEIDADFTRCCMRFQESFHPHLLNVVAGRRWLLTHGMKLLMAKCLNSTEYMEALGHAFGRAIEKGMQEGLAAGIEHGQAGRCLTDLEAYIPSAEVDFNSAVRDLRDLDFPLLRELSNKKDASTWDIMDLLRLDDVVAEALGMTDLQPDVSQLMVPIHHKQDRVVIGSQALSVALDICRGRVEKMERNLVERLPFLKDVFVSLDHPLSAEALIKPLIEVPATNVLSTVVIVPHSGPSISVEDYENPDLVDVVPENVTPGPKGEENIDASTGGDLAFSKLDDEARDVVL</sequence>
<evidence type="ECO:0000313" key="3">
    <source>
        <dbReference type="Proteomes" id="UP001151760"/>
    </source>
</evidence>
<dbReference type="Proteomes" id="UP001151760">
    <property type="component" value="Unassembled WGS sequence"/>
</dbReference>
<name>A0ABQ5FEH2_9ASTR</name>
<proteinExistence type="predicted"/>
<accession>A0ABQ5FEH2</accession>
<dbReference type="EMBL" id="BQNB010017317">
    <property type="protein sequence ID" value="GJT61765.1"/>
    <property type="molecule type" value="Genomic_DNA"/>
</dbReference>
<reference evidence="2" key="1">
    <citation type="journal article" date="2022" name="Int. J. Mol. Sci.">
        <title>Draft Genome of Tanacetum Coccineum: Genomic Comparison of Closely Related Tanacetum-Family Plants.</title>
        <authorList>
            <person name="Yamashiro T."/>
            <person name="Shiraishi A."/>
            <person name="Nakayama K."/>
            <person name="Satake H."/>
        </authorList>
    </citation>
    <scope>NUCLEOTIDE SEQUENCE</scope>
</reference>
<organism evidence="2 3">
    <name type="scientific">Tanacetum coccineum</name>
    <dbReference type="NCBI Taxonomy" id="301880"/>
    <lineage>
        <taxon>Eukaryota</taxon>
        <taxon>Viridiplantae</taxon>
        <taxon>Streptophyta</taxon>
        <taxon>Embryophyta</taxon>
        <taxon>Tracheophyta</taxon>
        <taxon>Spermatophyta</taxon>
        <taxon>Magnoliopsida</taxon>
        <taxon>eudicotyledons</taxon>
        <taxon>Gunneridae</taxon>
        <taxon>Pentapetalae</taxon>
        <taxon>asterids</taxon>
        <taxon>campanulids</taxon>
        <taxon>Asterales</taxon>
        <taxon>Asteraceae</taxon>
        <taxon>Asteroideae</taxon>
        <taxon>Anthemideae</taxon>
        <taxon>Anthemidinae</taxon>
        <taxon>Tanacetum</taxon>
    </lineage>
</organism>
<keyword evidence="3" id="KW-1185">Reference proteome</keyword>